<dbReference type="EMBL" id="JOJR01006911">
    <property type="protein sequence ID" value="RCN26547.1"/>
    <property type="molecule type" value="Genomic_DNA"/>
</dbReference>
<dbReference type="Proteomes" id="UP000252519">
    <property type="component" value="Unassembled WGS sequence"/>
</dbReference>
<dbReference type="Pfam" id="PF07714">
    <property type="entry name" value="PK_Tyr_Ser-Thr"/>
    <property type="match status" value="1"/>
</dbReference>
<gene>
    <name evidence="4" type="ORF">ANCCAN_27726</name>
</gene>
<dbReference type="PROSITE" id="PS50011">
    <property type="entry name" value="PROTEIN_KINASE_DOM"/>
    <property type="match status" value="1"/>
</dbReference>
<dbReference type="SMART" id="SM00219">
    <property type="entry name" value="TyrKc"/>
    <property type="match status" value="1"/>
</dbReference>
<organism evidence="4 5">
    <name type="scientific">Ancylostoma caninum</name>
    <name type="common">Dog hookworm</name>
    <dbReference type="NCBI Taxonomy" id="29170"/>
    <lineage>
        <taxon>Eukaryota</taxon>
        <taxon>Metazoa</taxon>
        <taxon>Ecdysozoa</taxon>
        <taxon>Nematoda</taxon>
        <taxon>Chromadorea</taxon>
        <taxon>Rhabditida</taxon>
        <taxon>Rhabditina</taxon>
        <taxon>Rhabditomorpha</taxon>
        <taxon>Strongyloidea</taxon>
        <taxon>Ancylostomatidae</taxon>
        <taxon>Ancylostomatinae</taxon>
        <taxon>Ancylostoma</taxon>
    </lineage>
</organism>
<evidence type="ECO:0000256" key="2">
    <source>
        <dbReference type="ARBA" id="ARBA00022840"/>
    </source>
</evidence>
<evidence type="ECO:0000256" key="1">
    <source>
        <dbReference type="ARBA" id="ARBA00022741"/>
    </source>
</evidence>
<dbReference type="AlphaFoldDB" id="A0A368F8N0"/>
<dbReference type="InterPro" id="IPR011009">
    <property type="entry name" value="Kinase-like_dom_sf"/>
</dbReference>
<reference evidence="4 5" key="1">
    <citation type="submission" date="2014-10" db="EMBL/GenBank/DDBJ databases">
        <title>Draft genome of the hookworm Ancylostoma caninum.</title>
        <authorList>
            <person name="Mitreva M."/>
        </authorList>
    </citation>
    <scope>NUCLEOTIDE SEQUENCE [LARGE SCALE GENOMIC DNA]</scope>
    <source>
        <strain evidence="4 5">Baltimore</strain>
    </source>
</reference>
<dbReference type="STRING" id="29170.A0A368F8N0"/>
<keyword evidence="2" id="KW-0067">ATP-binding</keyword>
<dbReference type="Gene3D" id="1.10.510.10">
    <property type="entry name" value="Transferase(Phosphotransferase) domain 1"/>
    <property type="match status" value="1"/>
</dbReference>
<dbReference type="InterPro" id="IPR050198">
    <property type="entry name" value="Non-receptor_tyrosine_kinases"/>
</dbReference>
<dbReference type="Gene3D" id="3.30.505.10">
    <property type="entry name" value="SH2 domain"/>
    <property type="match status" value="1"/>
</dbReference>
<evidence type="ECO:0000259" key="3">
    <source>
        <dbReference type="PROSITE" id="PS50011"/>
    </source>
</evidence>
<dbReference type="InterPro" id="IPR000719">
    <property type="entry name" value="Prot_kinase_dom"/>
</dbReference>
<evidence type="ECO:0000313" key="4">
    <source>
        <dbReference type="EMBL" id="RCN26547.1"/>
    </source>
</evidence>
<dbReference type="GO" id="GO:0004713">
    <property type="term" value="F:protein tyrosine kinase activity"/>
    <property type="evidence" value="ECO:0007669"/>
    <property type="project" value="InterPro"/>
</dbReference>
<name>A0A368F8N0_ANCCA</name>
<dbReference type="InterPro" id="IPR020635">
    <property type="entry name" value="Tyr_kinase_cat_dom"/>
</dbReference>
<feature type="non-terminal residue" evidence="4">
    <location>
        <position position="1"/>
    </location>
</feature>
<accession>A0A368F8N0</accession>
<keyword evidence="5" id="KW-1185">Reference proteome</keyword>
<dbReference type="InterPro" id="IPR001245">
    <property type="entry name" value="Ser-Thr/Tyr_kinase_cat_dom"/>
</dbReference>
<keyword evidence="1" id="KW-0547">Nucleotide-binding</keyword>
<sequence length="275" mass="31364">RSGKDKENFIVHLVIQSTPKGKFYIDNGKTFNTVDDLVRHFTENNVAVRNLNVRLIKGVTLAPWEIQGKHVRIGDLMGGPGPVEVHRCFVKIDGSDREAAGTLISGQSPHAWQTLKELARQCRLLRELKHPCVVQFYGVCTLARPCCFLLEYVSEGKLNLYLIKNRGNLKREEILQMTISAGWGLDYLHTKGILHRDIAARNCFYNKQLVSITLIIRLAIMYVKLSGFGLARKALVYSMKSIKKLTIRWMAPETVEMFRFSQKSDVYSYGVSRFI</sequence>
<comment type="caution">
    <text evidence="4">The sequence shown here is derived from an EMBL/GenBank/DDBJ whole genome shotgun (WGS) entry which is preliminary data.</text>
</comment>
<proteinExistence type="predicted"/>
<dbReference type="SUPFAM" id="SSF56112">
    <property type="entry name" value="Protein kinase-like (PK-like)"/>
    <property type="match status" value="1"/>
</dbReference>
<dbReference type="SUPFAM" id="SSF55550">
    <property type="entry name" value="SH2 domain"/>
    <property type="match status" value="1"/>
</dbReference>
<dbReference type="InterPro" id="IPR036860">
    <property type="entry name" value="SH2_dom_sf"/>
</dbReference>
<evidence type="ECO:0000313" key="5">
    <source>
        <dbReference type="Proteomes" id="UP000252519"/>
    </source>
</evidence>
<dbReference type="OrthoDB" id="5860792at2759"/>
<dbReference type="InterPro" id="IPR008266">
    <property type="entry name" value="Tyr_kinase_AS"/>
</dbReference>
<dbReference type="GO" id="GO:0005524">
    <property type="term" value="F:ATP binding"/>
    <property type="evidence" value="ECO:0007669"/>
    <property type="project" value="UniProtKB-KW"/>
</dbReference>
<dbReference type="PROSITE" id="PS00109">
    <property type="entry name" value="PROTEIN_KINASE_TYR"/>
    <property type="match status" value="1"/>
</dbReference>
<feature type="domain" description="Protein kinase" evidence="3">
    <location>
        <begin position="71"/>
        <end position="275"/>
    </location>
</feature>
<protein>
    <recommendedName>
        <fullName evidence="3">Protein kinase domain-containing protein</fullName>
    </recommendedName>
</protein>
<dbReference type="PANTHER" id="PTHR24418">
    <property type="entry name" value="TYROSINE-PROTEIN KINASE"/>
    <property type="match status" value="1"/>
</dbReference>